<dbReference type="GO" id="GO:0051782">
    <property type="term" value="P:negative regulation of cell division"/>
    <property type="evidence" value="ECO:0007669"/>
    <property type="project" value="TreeGrafter"/>
</dbReference>
<evidence type="ECO:0000256" key="2">
    <source>
        <dbReference type="ARBA" id="ARBA00022840"/>
    </source>
</evidence>
<keyword evidence="1" id="KW-0547">Nucleotide-binding</keyword>
<dbReference type="InterPro" id="IPR025669">
    <property type="entry name" value="AAA_dom"/>
</dbReference>
<dbReference type="Pfam" id="PF13614">
    <property type="entry name" value="AAA_31"/>
    <property type="match status" value="1"/>
</dbReference>
<dbReference type="InterPro" id="IPR027417">
    <property type="entry name" value="P-loop_NTPase"/>
</dbReference>
<name>A0A644ZDI7_9ZZZZ</name>
<reference evidence="4" key="1">
    <citation type="submission" date="2019-08" db="EMBL/GenBank/DDBJ databases">
        <authorList>
            <person name="Kucharzyk K."/>
            <person name="Murdoch R.W."/>
            <person name="Higgins S."/>
            <person name="Loffler F."/>
        </authorList>
    </citation>
    <scope>NUCLEOTIDE SEQUENCE</scope>
</reference>
<keyword evidence="2" id="KW-0067">ATP-binding</keyword>
<accession>A0A644ZDI7</accession>
<dbReference type="GO" id="GO:0005829">
    <property type="term" value="C:cytosol"/>
    <property type="evidence" value="ECO:0007669"/>
    <property type="project" value="TreeGrafter"/>
</dbReference>
<gene>
    <name evidence="4" type="primary">minD_8</name>
    <name evidence="4" type="ORF">SDC9_85561</name>
</gene>
<evidence type="ECO:0000259" key="3">
    <source>
        <dbReference type="Pfam" id="PF13614"/>
    </source>
</evidence>
<protein>
    <submittedName>
        <fullName evidence="4">Septum site-determining protein MinD</fullName>
    </submittedName>
</protein>
<proteinExistence type="predicted"/>
<dbReference type="GO" id="GO:0009898">
    <property type="term" value="C:cytoplasmic side of plasma membrane"/>
    <property type="evidence" value="ECO:0007669"/>
    <property type="project" value="TreeGrafter"/>
</dbReference>
<dbReference type="GO" id="GO:0005524">
    <property type="term" value="F:ATP binding"/>
    <property type="evidence" value="ECO:0007669"/>
    <property type="project" value="UniProtKB-KW"/>
</dbReference>
<comment type="caution">
    <text evidence="4">The sequence shown here is derived from an EMBL/GenBank/DDBJ whole genome shotgun (WGS) entry which is preliminary data.</text>
</comment>
<dbReference type="InterPro" id="IPR050625">
    <property type="entry name" value="ParA/MinD_ATPase"/>
</dbReference>
<evidence type="ECO:0000313" key="4">
    <source>
        <dbReference type="EMBL" id="MPM38930.1"/>
    </source>
</evidence>
<organism evidence="4">
    <name type="scientific">bioreactor metagenome</name>
    <dbReference type="NCBI Taxonomy" id="1076179"/>
    <lineage>
        <taxon>unclassified sequences</taxon>
        <taxon>metagenomes</taxon>
        <taxon>ecological metagenomes</taxon>
    </lineage>
</organism>
<dbReference type="Gene3D" id="3.40.50.300">
    <property type="entry name" value="P-loop containing nucleotide triphosphate hydrolases"/>
    <property type="match status" value="1"/>
</dbReference>
<feature type="domain" description="AAA" evidence="3">
    <location>
        <begin position="3"/>
        <end position="160"/>
    </location>
</feature>
<dbReference type="AlphaFoldDB" id="A0A644ZDI7"/>
<dbReference type="PANTHER" id="PTHR43384:SF6">
    <property type="entry name" value="SEPTUM SITE-DETERMINING PROTEIN MIND HOMOLOG, CHLOROPLASTIC"/>
    <property type="match status" value="1"/>
</dbReference>
<dbReference type="PANTHER" id="PTHR43384">
    <property type="entry name" value="SEPTUM SITE-DETERMINING PROTEIN MIND HOMOLOG, CHLOROPLASTIC-RELATED"/>
    <property type="match status" value="1"/>
</dbReference>
<dbReference type="SUPFAM" id="SSF52540">
    <property type="entry name" value="P-loop containing nucleoside triphosphate hydrolases"/>
    <property type="match status" value="1"/>
</dbReference>
<evidence type="ECO:0000256" key="1">
    <source>
        <dbReference type="ARBA" id="ARBA00022741"/>
    </source>
</evidence>
<dbReference type="EMBL" id="VSSQ01008462">
    <property type="protein sequence ID" value="MPM38930.1"/>
    <property type="molecule type" value="Genomic_DNA"/>
</dbReference>
<sequence>MGRLIAVISGKGGTGKTTISANLGAALALHNRRTLLIDGDSGLRNLDLLFNLENQIKSDFSHVISGAESWKNAVLPVPRYPNLFLLPGAKELQTVPVFESVELLRSLKDEFDWVIIDCPAGIGELFRIAVNQADQLIAIVTPDITALQNGRRALLEALQHSKAEPLFIINRLDWFSIQSGDALDIQSIAGLLPAILLGIVYEDRGFQRAANLGELLMSTDTAPATQCLRRIARRMLGEKIPFPKAELIEKKEKEPQSWWKQLFRS</sequence>
<dbReference type="GO" id="GO:0016887">
    <property type="term" value="F:ATP hydrolysis activity"/>
    <property type="evidence" value="ECO:0007669"/>
    <property type="project" value="TreeGrafter"/>
</dbReference>